<dbReference type="AlphaFoldDB" id="A0A7R7VMM8"/>
<reference evidence="1" key="1">
    <citation type="submission" date="2021-01" db="EMBL/GenBank/DDBJ databases">
        <authorList>
            <consortium name="Aspergillus chevalieri M1 genome sequencing consortium"/>
            <person name="Kazuki M."/>
            <person name="Futagami T."/>
        </authorList>
    </citation>
    <scope>NUCLEOTIDE SEQUENCE</scope>
    <source>
        <strain evidence="1">M1</strain>
    </source>
</reference>
<name>A0A7R7VMM8_ASPCH</name>
<protein>
    <submittedName>
        <fullName evidence="1">Uncharacterized protein</fullName>
    </submittedName>
</protein>
<dbReference type="KEGG" id="ache:ACHE_31264S"/>
<dbReference type="Proteomes" id="UP000637239">
    <property type="component" value="Chromosome 3"/>
</dbReference>
<proteinExistence type="predicted"/>
<evidence type="ECO:0000313" key="2">
    <source>
        <dbReference type="Proteomes" id="UP000637239"/>
    </source>
</evidence>
<sequence length="273" mass="30262">MELVAGLHVQLSELVLCSSDTIRVVIYCFQMVEHVLRIGIWVHCIIPHAWDDVLSGFTLTTAHHICLSQLRCVKMICIGCKLLTYQEQPVFKSGFFAVSEHWGIRNLCRLAGDGSGGALLCTGSSVHHHSSYLGSEGVSFLISFCFLMLQGDQFTVLLLVLEFQFHYLHILLCGDSIELLVDSEQLVIEILRVSLIFSNKIIIGQVMGSIVRFIMDPQGLSASIIIQNLAQFGHGGRLGFFVDLSFSSFSFVRRGHATMAPRSLDRANEVGVC</sequence>
<keyword evidence="2" id="KW-1185">Reference proteome</keyword>
<gene>
    <name evidence="1" type="ORF">ACHE_31264S</name>
</gene>
<dbReference type="RefSeq" id="XP_043135799.1">
    <property type="nucleotide sequence ID" value="XM_043277974.1"/>
</dbReference>
<accession>A0A7R7VMM8</accession>
<dbReference type="EMBL" id="AP024418">
    <property type="protein sequence ID" value="BCR87277.1"/>
    <property type="molecule type" value="Genomic_DNA"/>
</dbReference>
<reference evidence="1" key="2">
    <citation type="submission" date="2021-02" db="EMBL/GenBank/DDBJ databases">
        <title>Aspergillus chevalieri M1 genome sequence.</title>
        <authorList>
            <person name="Kadooka C."/>
            <person name="Mori K."/>
            <person name="Futagami T."/>
        </authorList>
    </citation>
    <scope>NUCLEOTIDE SEQUENCE</scope>
    <source>
        <strain evidence="1">M1</strain>
    </source>
</reference>
<evidence type="ECO:0000313" key="1">
    <source>
        <dbReference type="EMBL" id="BCR87277.1"/>
    </source>
</evidence>
<organism evidence="1 2">
    <name type="scientific">Aspergillus chevalieri</name>
    <name type="common">Eurotium chevalieri</name>
    <dbReference type="NCBI Taxonomy" id="182096"/>
    <lineage>
        <taxon>Eukaryota</taxon>
        <taxon>Fungi</taxon>
        <taxon>Dikarya</taxon>
        <taxon>Ascomycota</taxon>
        <taxon>Pezizomycotina</taxon>
        <taxon>Eurotiomycetes</taxon>
        <taxon>Eurotiomycetidae</taxon>
        <taxon>Eurotiales</taxon>
        <taxon>Aspergillaceae</taxon>
        <taxon>Aspergillus</taxon>
        <taxon>Aspergillus subgen. Aspergillus</taxon>
    </lineage>
</organism>
<dbReference type="GeneID" id="66981636"/>